<dbReference type="Gene3D" id="3.40.50.1240">
    <property type="entry name" value="Phosphoglycerate mutase-like"/>
    <property type="match status" value="1"/>
</dbReference>
<dbReference type="SUPFAM" id="SSF53254">
    <property type="entry name" value="Phosphoglycerate mutase-like"/>
    <property type="match status" value="1"/>
</dbReference>
<dbReference type="RefSeq" id="WP_023848829.1">
    <property type="nucleotide sequence ID" value="NZ_CP047166.1"/>
</dbReference>
<dbReference type="InterPro" id="IPR029033">
    <property type="entry name" value="His_PPase_superfam"/>
</dbReference>
<evidence type="ECO:0000313" key="2">
    <source>
        <dbReference type="Proteomes" id="UP000596387"/>
    </source>
</evidence>
<sequence length="227" mass="25027">MAKTYHAFFRHGAYHQWPGVPSARQPWALTEDGMTQAREGAALLARMLAKHGLSLAPVAFSSRQLRAWQTADLLIGALRAQGHDITELRETSALAERSLGSAANLTVARIEEALAADPRHAPPPRDWKSDSDYCLPLEGAESLMMAGARVATHLETFGQPDRVTIHVGHGASFRHACHHLGLLSRDDIARFSMFHARPSLICHEADGTWRHLAGAWKIREPKSEPKD</sequence>
<dbReference type="EMBL" id="CP047166">
    <property type="protein sequence ID" value="QRF64834.1"/>
    <property type="molecule type" value="Genomic_DNA"/>
</dbReference>
<evidence type="ECO:0000313" key="1">
    <source>
        <dbReference type="EMBL" id="QRF64834.1"/>
    </source>
</evidence>
<accession>A0ABX7F2Z6</accession>
<name>A0ABX7F2Z6_9RHOB</name>
<dbReference type="Pfam" id="PF00300">
    <property type="entry name" value="His_Phos_1"/>
    <property type="match status" value="1"/>
</dbReference>
<keyword evidence="2" id="KW-1185">Reference proteome</keyword>
<gene>
    <name evidence="1" type="ORF">GQA70_00035</name>
</gene>
<organism evidence="1 2">
    <name type="scientific">Ponticoccus alexandrii</name>
    <dbReference type="NCBI Taxonomy" id="1943633"/>
    <lineage>
        <taxon>Bacteria</taxon>
        <taxon>Pseudomonadati</taxon>
        <taxon>Pseudomonadota</taxon>
        <taxon>Alphaproteobacteria</taxon>
        <taxon>Rhodobacterales</taxon>
        <taxon>Roseobacteraceae</taxon>
        <taxon>Ponticoccus</taxon>
    </lineage>
</organism>
<dbReference type="InterPro" id="IPR013078">
    <property type="entry name" value="His_Pase_superF_clade-1"/>
</dbReference>
<proteinExistence type="predicted"/>
<dbReference type="Proteomes" id="UP000596387">
    <property type="component" value="Chromosome"/>
</dbReference>
<protein>
    <submittedName>
        <fullName evidence="1">Phosphoglycerate mutase</fullName>
    </submittedName>
</protein>
<reference evidence="1 2" key="1">
    <citation type="submission" date="2019-12" db="EMBL/GenBank/DDBJ databases">
        <title>Complete Genome Sequence of a Quorum-Sensing Bacterium,Rhodobacteraceae bacterium C31, Isolated from a marine microalgae symbiotic bacteria.</title>
        <authorList>
            <person name="Zhang Y."/>
        </authorList>
    </citation>
    <scope>NUCLEOTIDE SEQUENCE [LARGE SCALE GENOMIC DNA]</scope>
    <source>
        <strain evidence="1 2">C31</strain>
    </source>
</reference>